<dbReference type="Proteomes" id="UP000004947">
    <property type="component" value="Unassembled WGS sequence"/>
</dbReference>
<organism evidence="2 3">
    <name type="scientific">Lentisphaera araneosa HTCC2155</name>
    <dbReference type="NCBI Taxonomy" id="313628"/>
    <lineage>
        <taxon>Bacteria</taxon>
        <taxon>Pseudomonadati</taxon>
        <taxon>Lentisphaerota</taxon>
        <taxon>Lentisphaeria</taxon>
        <taxon>Lentisphaerales</taxon>
        <taxon>Lentisphaeraceae</taxon>
        <taxon>Lentisphaera</taxon>
    </lineage>
</organism>
<dbReference type="OrthoDB" id="252909at2"/>
<dbReference type="Gene3D" id="3.40.50.880">
    <property type="match status" value="2"/>
</dbReference>
<comment type="caution">
    <text evidence="2">The sequence shown here is derived from an EMBL/GenBank/DDBJ whole genome shotgun (WGS) entry which is preliminary data.</text>
</comment>
<dbReference type="InterPro" id="IPR029062">
    <property type="entry name" value="Class_I_gatase-like"/>
</dbReference>
<sequence length="309" mass="35436">MNQISLKKTIVLLIILLTTLPVMGQKINVLIWDEQQPTQKPTYENFLGNEIAARLKTNKNNLEIRSVKLDDPEQGLTPENLNWAKVLIWWGHARQGEISSETVKRKLMKRIRTGKLHLIALHSAHWATPFMECMNERTMQDARRLFPQPKGGRTVEFEFVPMPFKGAPMKGSAITPSFLALKRGKDLAKVVTTLPNCCFPSYRPDGKPSTMTVTLPEHPIAKGLPKTFKLSSTEMYNEPFHVPRPDEVIFKEEFSQGEWFRSGMTWKVGKGKVFYFRPGHETYPVFKDPNVIKIIENACHWLGSQKSKY</sequence>
<dbReference type="STRING" id="313628.LNTAR_16948"/>
<dbReference type="Pfam" id="PF06283">
    <property type="entry name" value="ThuA"/>
    <property type="match status" value="1"/>
</dbReference>
<evidence type="ECO:0000259" key="1">
    <source>
        <dbReference type="Pfam" id="PF06283"/>
    </source>
</evidence>
<reference evidence="2 3" key="1">
    <citation type="journal article" date="2010" name="J. Bacteriol.">
        <title>Genome sequence of Lentisphaera araneosa HTCC2155T, the type species of the order Lentisphaerales in the phylum Lentisphaerae.</title>
        <authorList>
            <person name="Thrash J.C."/>
            <person name="Cho J.C."/>
            <person name="Vergin K.L."/>
            <person name="Morris R.M."/>
            <person name="Giovannoni S.J."/>
        </authorList>
    </citation>
    <scope>NUCLEOTIDE SEQUENCE [LARGE SCALE GENOMIC DNA]</scope>
    <source>
        <strain evidence="2 3">HTCC2155</strain>
    </source>
</reference>
<evidence type="ECO:0000313" key="2">
    <source>
        <dbReference type="EMBL" id="EDM29458.1"/>
    </source>
</evidence>
<dbReference type="AlphaFoldDB" id="A6DF78"/>
<gene>
    <name evidence="2" type="ORF">LNTAR_16948</name>
</gene>
<dbReference type="RefSeq" id="WP_007276580.1">
    <property type="nucleotide sequence ID" value="NZ_ABCK01000001.1"/>
</dbReference>
<feature type="domain" description="ThuA-like" evidence="1">
    <location>
        <begin position="29"/>
        <end position="301"/>
    </location>
</feature>
<dbReference type="eggNOG" id="COG4813">
    <property type="taxonomic scope" value="Bacteria"/>
</dbReference>
<name>A6DF78_9BACT</name>
<keyword evidence="3" id="KW-1185">Reference proteome</keyword>
<proteinExistence type="predicted"/>
<protein>
    <submittedName>
        <fullName evidence="2">Trehalose utilization-related protein</fullName>
    </submittedName>
</protein>
<evidence type="ECO:0000313" key="3">
    <source>
        <dbReference type="Proteomes" id="UP000004947"/>
    </source>
</evidence>
<dbReference type="InterPro" id="IPR029010">
    <property type="entry name" value="ThuA-like"/>
</dbReference>
<accession>A6DF78</accession>
<dbReference type="EMBL" id="ABCK01000001">
    <property type="protein sequence ID" value="EDM29458.1"/>
    <property type="molecule type" value="Genomic_DNA"/>
</dbReference>
<dbReference type="SUPFAM" id="SSF52317">
    <property type="entry name" value="Class I glutamine amidotransferase-like"/>
    <property type="match status" value="1"/>
</dbReference>